<comment type="caution">
    <text evidence="1">The sequence shown here is derived from an EMBL/GenBank/DDBJ whole genome shotgun (WGS) entry which is preliminary data.</text>
</comment>
<dbReference type="RefSeq" id="WP_144840429.1">
    <property type="nucleotide sequence ID" value="NZ_JBHTKI010000003.1"/>
</dbReference>
<evidence type="ECO:0008006" key="3">
    <source>
        <dbReference type="Google" id="ProtNLM"/>
    </source>
</evidence>
<protein>
    <recommendedName>
        <fullName evidence="3">DUF4375 domain-containing protein</fullName>
    </recommendedName>
</protein>
<dbReference type="Proteomes" id="UP001597109">
    <property type="component" value="Unassembled WGS sequence"/>
</dbReference>
<evidence type="ECO:0000313" key="1">
    <source>
        <dbReference type="EMBL" id="MFD1030179.1"/>
    </source>
</evidence>
<reference evidence="2" key="1">
    <citation type="journal article" date="2019" name="Int. J. Syst. Evol. Microbiol.">
        <title>The Global Catalogue of Microorganisms (GCM) 10K type strain sequencing project: providing services to taxonomists for standard genome sequencing and annotation.</title>
        <authorList>
            <consortium name="The Broad Institute Genomics Platform"/>
            <consortium name="The Broad Institute Genome Sequencing Center for Infectious Disease"/>
            <person name="Wu L."/>
            <person name="Ma J."/>
        </authorList>
    </citation>
    <scope>NUCLEOTIDE SEQUENCE [LARGE SCALE GENOMIC DNA]</scope>
    <source>
        <strain evidence="2">CCUG 56756</strain>
    </source>
</reference>
<proteinExistence type="predicted"/>
<gene>
    <name evidence="1" type="ORF">ACFQ1X_01840</name>
</gene>
<sequence>MKPKMNRKELKDNNDIWNAVTKVLSEQDFPTESQEVNDAFLAFQYYSEMESGGHEALLNWSQDYIREVGIQKYQDELASSLVKIGAPDFAEIESTHLAELWKLHLALENDESHEDDYYSKIELMDNAYHEQNGKLEHLLEIHFHKIHTDLIDVVED</sequence>
<evidence type="ECO:0000313" key="2">
    <source>
        <dbReference type="Proteomes" id="UP001597109"/>
    </source>
</evidence>
<keyword evidence="2" id="KW-1185">Reference proteome</keyword>
<dbReference type="EMBL" id="JBHTKI010000003">
    <property type="protein sequence ID" value="MFD1030179.1"/>
    <property type="molecule type" value="Genomic_DNA"/>
</dbReference>
<accession>A0ABW3L8G1</accession>
<organism evidence="1 2">
    <name type="scientific">Metaplanococcus flavidus</name>
    <dbReference type="NCBI Taxonomy" id="569883"/>
    <lineage>
        <taxon>Bacteria</taxon>
        <taxon>Bacillati</taxon>
        <taxon>Bacillota</taxon>
        <taxon>Bacilli</taxon>
        <taxon>Bacillales</taxon>
        <taxon>Caryophanaceae</taxon>
        <taxon>Metaplanococcus</taxon>
    </lineage>
</organism>
<name>A0ABW3L8G1_9BACL</name>